<gene>
    <name evidence="8" type="primary">mucK</name>
    <name evidence="8" type="ORF">BpJC7_18230</name>
</gene>
<evidence type="ECO:0000256" key="4">
    <source>
        <dbReference type="ARBA" id="ARBA00022989"/>
    </source>
</evidence>
<dbReference type="GO" id="GO:0005886">
    <property type="term" value="C:plasma membrane"/>
    <property type="evidence" value="ECO:0007669"/>
    <property type="project" value="UniProtKB-SubCell"/>
</dbReference>
<reference evidence="8 9" key="1">
    <citation type="submission" date="2019-09" db="EMBL/GenBank/DDBJ databases">
        <title>Draft genome sequence of Bacillus sp. JC-7.</title>
        <authorList>
            <person name="Tanaka N."/>
            <person name="Shiwa Y."/>
            <person name="Fujita N."/>
            <person name="Tanasupawat S."/>
        </authorList>
    </citation>
    <scope>NUCLEOTIDE SEQUENCE [LARGE SCALE GENOMIC DNA]</scope>
    <source>
        <strain evidence="8 9">JC-7</strain>
    </source>
</reference>
<evidence type="ECO:0000256" key="3">
    <source>
        <dbReference type="ARBA" id="ARBA00022692"/>
    </source>
</evidence>
<dbReference type="Gene3D" id="1.20.1250.20">
    <property type="entry name" value="MFS general substrate transporter like domains"/>
    <property type="match status" value="1"/>
</dbReference>
<dbReference type="PROSITE" id="PS00217">
    <property type="entry name" value="SUGAR_TRANSPORT_2"/>
    <property type="match status" value="1"/>
</dbReference>
<comment type="subcellular location">
    <subcellularLocation>
        <location evidence="1">Cell membrane</location>
        <topology evidence="1">Multi-pass membrane protein</topology>
    </subcellularLocation>
</comment>
<feature type="transmembrane region" description="Helical" evidence="6">
    <location>
        <begin position="348"/>
        <end position="366"/>
    </location>
</feature>
<dbReference type="CDD" id="cd17371">
    <property type="entry name" value="MFS_MucK"/>
    <property type="match status" value="1"/>
</dbReference>
<dbReference type="Proteomes" id="UP000391919">
    <property type="component" value="Unassembled WGS sequence"/>
</dbReference>
<evidence type="ECO:0000256" key="5">
    <source>
        <dbReference type="ARBA" id="ARBA00023136"/>
    </source>
</evidence>
<feature type="transmembrane region" description="Helical" evidence="6">
    <location>
        <begin position="310"/>
        <end position="327"/>
    </location>
</feature>
<dbReference type="PROSITE" id="PS50850">
    <property type="entry name" value="MFS"/>
    <property type="match status" value="1"/>
</dbReference>
<evidence type="ECO:0000259" key="7">
    <source>
        <dbReference type="PROSITE" id="PS50850"/>
    </source>
</evidence>
<feature type="domain" description="Major facilitator superfamily (MFS) profile" evidence="7">
    <location>
        <begin position="13"/>
        <end position="398"/>
    </location>
</feature>
<keyword evidence="3 6" id="KW-0812">Transmembrane</keyword>
<dbReference type="Pfam" id="PF07690">
    <property type="entry name" value="MFS_1"/>
    <property type="match status" value="1"/>
</dbReference>
<dbReference type="EMBL" id="BKZQ01000021">
    <property type="protein sequence ID" value="GER70520.1"/>
    <property type="molecule type" value="Genomic_DNA"/>
</dbReference>
<dbReference type="InterPro" id="IPR011701">
    <property type="entry name" value="MFS"/>
</dbReference>
<evidence type="ECO:0000313" key="8">
    <source>
        <dbReference type="EMBL" id="GER70520.1"/>
    </source>
</evidence>
<keyword evidence="9" id="KW-1185">Reference proteome</keyword>
<name>A0A5J4JJ07_9BACI</name>
<feature type="transmembrane region" description="Helical" evidence="6">
    <location>
        <begin position="256"/>
        <end position="274"/>
    </location>
</feature>
<dbReference type="PANTHER" id="PTHR23508:SF10">
    <property type="entry name" value="CARBOXYLIC ACID TRANSPORTER PROTEIN HOMOLOG"/>
    <property type="match status" value="1"/>
</dbReference>
<dbReference type="PANTHER" id="PTHR23508">
    <property type="entry name" value="CARBOXYLIC ACID TRANSPORTER PROTEIN HOMOLOG"/>
    <property type="match status" value="1"/>
</dbReference>
<evidence type="ECO:0000256" key="1">
    <source>
        <dbReference type="ARBA" id="ARBA00004651"/>
    </source>
</evidence>
<protein>
    <submittedName>
        <fullName evidence="8">MFS transporter</fullName>
    </submittedName>
</protein>
<keyword evidence="5 6" id="KW-0472">Membrane</keyword>
<feature type="transmembrane region" description="Helical" evidence="6">
    <location>
        <begin position="137"/>
        <end position="159"/>
    </location>
</feature>
<dbReference type="AlphaFoldDB" id="A0A5J4JJ07"/>
<comment type="caution">
    <text evidence="8">The sequence shown here is derived from an EMBL/GenBank/DDBJ whole genome shotgun (WGS) entry which is preliminary data.</text>
</comment>
<keyword evidence="4 6" id="KW-1133">Transmembrane helix</keyword>
<dbReference type="RefSeq" id="WP_151679686.1">
    <property type="nucleotide sequence ID" value="NZ_BKZP01000018.1"/>
</dbReference>
<feature type="transmembrane region" description="Helical" evidence="6">
    <location>
        <begin position="104"/>
        <end position="125"/>
    </location>
</feature>
<dbReference type="InterPro" id="IPR036259">
    <property type="entry name" value="MFS_trans_sf"/>
</dbReference>
<feature type="transmembrane region" description="Helical" evidence="6">
    <location>
        <begin position="165"/>
        <end position="186"/>
    </location>
</feature>
<feature type="transmembrane region" description="Helical" evidence="6">
    <location>
        <begin position="286"/>
        <end position="304"/>
    </location>
</feature>
<accession>A0A5J4JJ07</accession>
<evidence type="ECO:0000256" key="6">
    <source>
        <dbReference type="SAM" id="Phobius"/>
    </source>
</evidence>
<evidence type="ECO:0000313" key="9">
    <source>
        <dbReference type="Proteomes" id="UP000391919"/>
    </source>
</evidence>
<organism evidence="8 9">
    <name type="scientific">Weizmannia acidilactici</name>
    <dbReference type="NCBI Taxonomy" id="2607726"/>
    <lineage>
        <taxon>Bacteria</taxon>
        <taxon>Bacillati</taxon>
        <taxon>Bacillota</taxon>
        <taxon>Bacilli</taxon>
        <taxon>Bacillales</taxon>
        <taxon>Bacillaceae</taxon>
        <taxon>Heyndrickxia</taxon>
    </lineage>
</organism>
<dbReference type="InterPro" id="IPR005829">
    <property type="entry name" value="Sugar_transporter_CS"/>
</dbReference>
<evidence type="ECO:0000256" key="2">
    <source>
        <dbReference type="ARBA" id="ARBA00022448"/>
    </source>
</evidence>
<sequence>MEKRSKSKLWIIVFITSFLGLMVDAMDLQMLSLSLPQLMKEFNMSEVQAGTLGTSSLAGMAIGGMIGGWMADRFGRVRTISWTIILFSVGTALLVLAGSYEQFIVIRFISSLGLGAEYVVVNMLMAEYIPSNKRTTVLGTVQAGWSVGYLVATLLSGAILPEFGWRPLFLIALVPVLIAIYTRFVIPEPEGWKEIVRERSEVKKNEWIQVLSKPKLRLNFLLWTVTALFLQFGYYGVNSWLPTYLVNEVGYDFKNMTGYLVGTYTAMILGKILTGRLADIFGRRTMFVIGGLSTAIALPLIIHFQSPGNIVVLLTVFGFLYGMPYAVNATYMSESFPTHVRGTAVGGAYNIGRAGAAFAPVVIGMIATQQSIGLGLASLGIAYALCGIIPALFIREKMYEPFEKKAPQDSEQGQLNSGI</sequence>
<dbReference type="InterPro" id="IPR020846">
    <property type="entry name" value="MFS_dom"/>
</dbReference>
<feature type="transmembrane region" description="Helical" evidence="6">
    <location>
        <begin position="372"/>
        <end position="394"/>
    </location>
</feature>
<dbReference type="GO" id="GO:0046943">
    <property type="term" value="F:carboxylic acid transmembrane transporter activity"/>
    <property type="evidence" value="ECO:0007669"/>
    <property type="project" value="TreeGrafter"/>
</dbReference>
<keyword evidence="2" id="KW-0813">Transport</keyword>
<feature type="transmembrane region" description="Helical" evidence="6">
    <location>
        <begin position="218"/>
        <end position="236"/>
    </location>
</feature>
<feature type="transmembrane region" description="Helical" evidence="6">
    <location>
        <begin position="49"/>
        <end position="68"/>
    </location>
</feature>
<feature type="transmembrane region" description="Helical" evidence="6">
    <location>
        <begin position="80"/>
        <end position="98"/>
    </location>
</feature>
<proteinExistence type="predicted"/>
<dbReference type="PROSITE" id="PS00216">
    <property type="entry name" value="SUGAR_TRANSPORT_1"/>
    <property type="match status" value="1"/>
</dbReference>
<dbReference type="SUPFAM" id="SSF103473">
    <property type="entry name" value="MFS general substrate transporter"/>
    <property type="match status" value="1"/>
</dbReference>